<evidence type="ECO:0000313" key="7">
    <source>
        <dbReference type="Proteomes" id="UP000623467"/>
    </source>
</evidence>
<dbReference type="SUPFAM" id="SSF144232">
    <property type="entry name" value="HIT/MYND zinc finger-like"/>
    <property type="match status" value="1"/>
</dbReference>
<evidence type="ECO:0000256" key="2">
    <source>
        <dbReference type="ARBA" id="ARBA00022771"/>
    </source>
</evidence>
<accession>A0A8H7CH86</accession>
<gene>
    <name evidence="6" type="ORF">MSAN_02231700</name>
</gene>
<keyword evidence="2 4" id="KW-0863">Zinc-finger</keyword>
<dbReference type="Pfam" id="PF01753">
    <property type="entry name" value="zf-MYND"/>
    <property type="match status" value="1"/>
</dbReference>
<keyword evidence="7" id="KW-1185">Reference proteome</keyword>
<comment type="caution">
    <text evidence="6">The sequence shown here is derived from an EMBL/GenBank/DDBJ whole genome shotgun (WGS) entry which is preliminary data.</text>
</comment>
<dbReference type="AlphaFoldDB" id="A0A8H7CH86"/>
<dbReference type="Gene3D" id="1.25.40.20">
    <property type="entry name" value="Ankyrin repeat-containing domain"/>
    <property type="match status" value="1"/>
</dbReference>
<proteinExistence type="predicted"/>
<dbReference type="OrthoDB" id="432970at2759"/>
<organism evidence="6 7">
    <name type="scientific">Mycena sanguinolenta</name>
    <dbReference type="NCBI Taxonomy" id="230812"/>
    <lineage>
        <taxon>Eukaryota</taxon>
        <taxon>Fungi</taxon>
        <taxon>Dikarya</taxon>
        <taxon>Basidiomycota</taxon>
        <taxon>Agaricomycotina</taxon>
        <taxon>Agaricomycetes</taxon>
        <taxon>Agaricomycetidae</taxon>
        <taxon>Agaricales</taxon>
        <taxon>Marasmiineae</taxon>
        <taxon>Mycenaceae</taxon>
        <taxon>Mycena</taxon>
    </lineage>
</organism>
<keyword evidence="1" id="KW-0479">Metal-binding</keyword>
<evidence type="ECO:0000313" key="6">
    <source>
        <dbReference type="EMBL" id="KAF7337584.1"/>
    </source>
</evidence>
<reference evidence="6" key="1">
    <citation type="submission" date="2020-05" db="EMBL/GenBank/DDBJ databases">
        <title>Mycena genomes resolve the evolution of fungal bioluminescence.</title>
        <authorList>
            <person name="Tsai I.J."/>
        </authorList>
    </citation>
    <scope>NUCLEOTIDE SEQUENCE</scope>
    <source>
        <strain evidence="6">160909Yilan</strain>
    </source>
</reference>
<evidence type="ECO:0000256" key="1">
    <source>
        <dbReference type="ARBA" id="ARBA00022723"/>
    </source>
</evidence>
<dbReference type="Proteomes" id="UP000623467">
    <property type="component" value="Unassembled WGS sequence"/>
</dbReference>
<dbReference type="InterPro" id="IPR036770">
    <property type="entry name" value="Ankyrin_rpt-contain_sf"/>
</dbReference>
<dbReference type="EMBL" id="JACAZH010000033">
    <property type="protein sequence ID" value="KAF7337584.1"/>
    <property type="molecule type" value="Genomic_DNA"/>
</dbReference>
<feature type="domain" description="MYND-type" evidence="5">
    <location>
        <begin position="420"/>
        <end position="462"/>
    </location>
</feature>
<keyword evidence="3" id="KW-0862">Zinc</keyword>
<evidence type="ECO:0000259" key="5">
    <source>
        <dbReference type="PROSITE" id="PS50865"/>
    </source>
</evidence>
<dbReference type="GO" id="GO:0008270">
    <property type="term" value="F:zinc ion binding"/>
    <property type="evidence" value="ECO:0007669"/>
    <property type="project" value="UniProtKB-KW"/>
</dbReference>
<evidence type="ECO:0000256" key="3">
    <source>
        <dbReference type="ARBA" id="ARBA00022833"/>
    </source>
</evidence>
<sequence>MKTRLRYGLRLPAQVTMVAFSRLWIGSLKSACLLQVHPASQLSSTAATPSSAELYEGYSFLHLAIDLTDPPFACEAIRHGTPIDQKSGRGQTPLLHALERLRELRAVLKISNISIPSLQEFQYKARLANLNAIDRVRYIIRVLIAQHADVDSTGTWKGGKVVSSLHFACAMGDWDLIALLLEHGAKSKPTPACADAEDFLMEATDKRRFRDMKVNPRTSRPPRLCPCFSGKPRINCHSQRLPYPDDFTCSCGSTKAYGKCCKGRNIDLVEEWIDETQTIRLVRETVISHTFRPPPFMSPEVMETIMNEVQNNKEKFTKMMQDLMWDSEFQSVYAECFDIGCQNDNITDPAFRFAYSETKFFPFPQGRSSSKHYCRQKQKEWNFAVDKYIAGGTDSRPRLEIETAAKIGISLGAMYRACEADGCDKVEGRELEKVSTCSRCKMTFYCGPICQKAHWPTHKSICGTAEQTERPLPSQVAVSNFVSKYGPALTLYRMGSEYLEQLLEMD</sequence>
<dbReference type="Gene3D" id="6.10.140.2220">
    <property type="match status" value="1"/>
</dbReference>
<evidence type="ECO:0000256" key="4">
    <source>
        <dbReference type="PROSITE-ProRule" id="PRU00134"/>
    </source>
</evidence>
<protein>
    <recommendedName>
        <fullName evidence="5">MYND-type domain-containing protein</fullName>
    </recommendedName>
</protein>
<dbReference type="PROSITE" id="PS50865">
    <property type="entry name" value="ZF_MYND_2"/>
    <property type="match status" value="1"/>
</dbReference>
<dbReference type="InterPro" id="IPR002893">
    <property type="entry name" value="Znf_MYND"/>
</dbReference>
<dbReference type="SUPFAM" id="SSF48403">
    <property type="entry name" value="Ankyrin repeat"/>
    <property type="match status" value="1"/>
</dbReference>
<name>A0A8H7CH86_9AGAR</name>